<dbReference type="EMBL" id="BAABAL010000008">
    <property type="protein sequence ID" value="GAA4005987.1"/>
    <property type="molecule type" value="Genomic_DNA"/>
</dbReference>
<dbReference type="Proteomes" id="UP001501747">
    <property type="component" value="Unassembled WGS sequence"/>
</dbReference>
<gene>
    <name evidence="1" type="ORF">GCM10022247_29650</name>
</gene>
<accession>A0ABP7S314</accession>
<comment type="caution">
    <text evidence="1">The sequence shown here is derived from an EMBL/GenBank/DDBJ whole genome shotgun (WGS) entry which is preliminary data.</text>
</comment>
<evidence type="ECO:0008006" key="3">
    <source>
        <dbReference type="Google" id="ProtNLM"/>
    </source>
</evidence>
<proteinExistence type="predicted"/>
<protein>
    <recommendedName>
        <fullName evidence="3">Lipoprotein</fullName>
    </recommendedName>
</protein>
<name>A0ABP7S314_9PSEU</name>
<keyword evidence="2" id="KW-1185">Reference proteome</keyword>
<evidence type="ECO:0000313" key="2">
    <source>
        <dbReference type="Proteomes" id="UP001501747"/>
    </source>
</evidence>
<organism evidence="1 2">
    <name type="scientific">Allokutzneria multivorans</name>
    <dbReference type="NCBI Taxonomy" id="1142134"/>
    <lineage>
        <taxon>Bacteria</taxon>
        <taxon>Bacillati</taxon>
        <taxon>Actinomycetota</taxon>
        <taxon>Actinomycetes</taxon>
        <taxon>Pseudonocardiales</taxon>
        <taxon>Pseudonocardiaceae</taxon>
        <taxon>Allokutzneria</taxon>
    </lineage>
</organism>
<reference evidence="2" key="1">
    <citation type="journal article" date="2019" name="Int. J. Syst. Evol. Microbiol.">
        <title>The Global Catalogue of Microorganisms (GCM) 10K type strain sequencing project: providing services to taxonomists for standard genome sequencing and annotation.</title>
        <authorList>
            <consortium name="The Broad Institute Genomics Platform"/>
            <consortium name="The Broad Institute Genome Sequencing Center for Infectious Disease"/>
            <person name="Wu L."/>
            <person name="Ma J."/>
        </authorList>
    </citation>
    <scope>NUCLEOTIDE SEQUENCE [LARGE SCALE GENOMIC DNA]</scope>
    <source>
        <strain evidence="2">JCM 17342</strain>
    </source>
</reference>
<sequence length="101" mass="10467">MLWLVPACGFQPASVPAGGYPVGYGWASGLHRLGFQVGYGWLPAGERLELLALSSGVRLRFQVGDGWGFQVAPDVSSGGVRVGRGGSSVGVGLTWGPLRVP</sequence>
<evidence type="ECO:0000313" key="1">
    <source>
        <dbReference type="EMBL" id="GAA4005987.1"/>
    </source>
</evidence>